<dbReference type="SUPFAM" id="SSF69318">
    <property type="entry name" value="Integrin alpha N-terminal domain"/>
    <property type="match status" value="1"/>
</dbReference>
<keyword evidence="7" id="KW-1185">Reference proteome</keyword>
<proteinExistence type="predicted"/>
<dbReference type="InterPro" id="IPR011519">
    <property type="entry name" value="UnbV_ASPIC"/>
</dbReference>
<dbReference type="InterPro" id="IPR013517">
    <property type="entry name" value="FG-GAP"/>
</dbReference>
<dbReference type="EMBL" id="JAMDMJ010000008">
    <property type="protein sequence ID" value="MCY9595596.1"/>
    <property type="molecule type" value="Genomic_DNA"/>
</dbReference>
<dbReference type="RefSeq" id="WP_042229544.1">
    <property type="nucleotide sequence ID" value="NZ_CP026520.1"/>
</dbReference>
<dbReference type="EMBL" id="CP026520">
    <property type="protein sequence ID" value="QAV17358.1"/>
    <property type="molecule type" value="Genomic_DNA"/>
</dbReference>
<dbReference type="PROSITE" id="PS51257">
    <property type="entry name" value="PROKAR_LIPOPROTEIN"/>
    <property type="match status" value="1"/>
</dbReference>
<dbReference type="PANTHER" id="PTHR16026">
    <property type="entry name" value="CARTILAGE ACIDIC PROTEIN 1"/>
    <property type="match status" value="1"/>
</dbReference>
<dbReference type="KEGG" id="pchi:PC41400_06645"/>
<feature type="signal peptide" evidence="2">
    <location>
        <begin position="1"/>
        <end position="25"/>
    </location>
</feature>
<name>A0A410WSJ1_9BACL</name>
<dbReference type="Proteomes" id="UP000288943">
    <property type="component" value="Chromosome"/>
</dbReference>
<dbReference type="InterPro" id="IPR027039">
    <property type="entry name" value="Crtac1"/>
</dbReference>
<feature type="chain" id="PRO_5019161018" evidence="2">
    <location>
        <begin position="26"/>
        <end position="576"/>
    </location>
</feature>
<evidence type="ECO:0000313" key="5">
    <source>
        <dbReference type="EMBL" id="QAV17358.1"/>
    </source>
</evidence>
<protein>
    <submittedName>
        <fullName evidence="5">CRTAC1 family protein</fullName>
    </submittedName>
</protein>
<dbReference type="Pfam" id="PF07593">
    <property type="entry name" value="UnbV_ASPIC"/>
    <property type="match status" value="1"/>
</dbReference>
<evidence type="ECO:0000256" key="2">
    <source>
        <dbReference type="SAM" id="SignalP"/>
    </source>
</evidence>
<dbReference type="GeneID" id="95374497"/>
<dbReference type="Pfam" id="PF13517">
    <property type="entry name" value="FG-GAP_3"/>
    <property type="match status" value="2"/>
</dbReference>
<dbReference type="OrthoDB" id="9816120at2"/>
<evidence type="ECO:0000256" key="1">
    <source>
        <dbReference type="ARBA" id="ARBA00022729"/>
    </source>
</evidence>
<gene>
    <name evidence="4" type="ORF">M5X16_07420</name>
    <name evidence="5" type="ORF">PC41400_06645</name>
</gene>
<organism evidence="5 6">
    <name type="scientific">Paenibacillus chitinolyticus</name>
    <dbReference type="NCBI Taxonomy" id="79263"/>
    <lineage>
        <taxon>Bacteria</taxon>
        <taxon>Bacillati</taxon>
        <taxon>Bacillota</taxon>
        <taxon>Bacilli</taxon>
        <taxon>Bacillales</taxon>
        <taxon>Paenibacillaceae</taxon>
        <taxon>Paenibacillus</taxon>
    </lineage>
</organism>
<reference evidence="4 7" key="2">
    <citation type="submission" date="2022-05" db="EMBL/GenBank/DDBJ databases">
        <title>Genome Sequencing of Bee-Associated Microbes.</title>
        <authorList>
            <person name="Dunlap C."/>
        </authorList>
    </citation>
    <scope>NUCLEOTIDE SEQUENCE [LARGE SCALE GENOMIC DNA]</scope>
    <source>
        <strain evidence="4 7">NRRL B-23120</strain>
    </source>
</reference>
<evidence type="ECO:0000313" key="4">
    <source>
        <dbReference type="EMBL" id="MCY9595596.1"/>
    </source>
</evidence>
<feature type="domain" description="ASPIC/UnbV" evidence="3">
    <location>
        <begin position="503"/>
        <end position="569"/>
    </location>
</feature>
<dbReference type="InterPro" id="IPR028994">
    <property type="entry name" value="Integrin_alpha_N"/>
</dbReference>
<accession>A0A410WSJ1</accession>
<keyword evidence="1 2" id="KW-0732">Signal</keyword>
<evidence type="ECO:0000313" key="7">
    <source>
        <dbReference type="Proteomes" id="UP001527202"/>
    </source>
</evidence>
<sequence length="576" mass="63233">MQVKPLSKMLLAATALLLTATGCGAGQSRTDFGFSLKETTQASGVKFIHSKPTFDSKVANIMPWMASTGAGVFTADYDGDGFMDLYFINSAKGSKNALFHNNGDGTFTETAESAGLADVNTDGISEAAVWFDYDNSGYPSLFVGSWGKSRLFHNNGNGTFTEVTDQAGVGYKGYVNKAIVLDYNKDGNLDLYLSCYFHEKNDLWNLTTTKIMHNDFERARNGGRNVLYRNNGDGTFTDVTAELGVGDTGWTLASGTWDVNNDGWPDIYNANDFGPDTLYLNEQGKKFTAVVQPRGIGDDTFKGMNVDFADIFHDGKPAMYVSNVSKSQYILEGNQLWHEKDGQFIDRGKEMGVNLAGFSWGARFMDLDNSGNSSLVVQTGFVSASKKKDYWFDLGTLATTPGNIVEDTKNWPAFVDKSLSGYENKFLFYPQGNKFTDIAEQVGLDFVEDGRGISAIDIRNQGKLDLVFANQGGPARVYENTVTNQNNWIKLDLIGTAPSSRDAIGARVTFEVNGVETVMEKDGANSFGGQSDPRLHFGLGKADKADKITVRWPSGRVEQFRDVPKNQILRLTEKKD</sequence>
<evidence type="ECO:0000259" key="3">
    <source>
        <dbReference type="Pfam" id="PF07593"/>
    </source>
</evidence>
<evidence type="ECO:0000313" key="6">
    <source>
        <dbReference type="Proteomes" id="UP000288943"/>
    </source>
</evidence>
<dbReference type="PANTHER" id="PTHR16026:SF0">
    <property type="entry name" value="CARTILAGE ACIDIC PROTEIN 1"/>
    <property type="match status" value="1"/>
</dbReference>
<dbReference type="AlphaFoldDB" id="A0A410WSJ1"/>
<reference evidence="5 6" key="1">
    <citation type="submission" date="2018-01" db="EMBL/GenBank/DDBJ databases">
        <title>The whole genome sequencing and assembly of Paenibacillus chitinolyticus KCCM 41400 strain.</title>
        <authorList>
            <person name="Kim J.-Y."/>
            <person name="Park M.-K."/>
            <person name="Lee Y.-J."/>
            <person name="Yi H."/>
            <person name="Bahn Y.-S."/>
            <person name="Kim J.F."/>
            <person name="Lee D.-W."/>
        </authorList>
    </citation>
    <scope>NUCLEOTIDE SEQUENCE [LARGE SCALE GENOMIC DNA]</scope>
    <source>
        <strain evidence="5 6">KCCM 41400</strain>
    </source>
</reference>
<dbReference type="Proteomes" id="UP001527202">
    <property type="component" value="Unassembled WGS sequence"/>
</dbReference>